<dbReference type="Proteomes" id="UP000014680">
    <property type="component" value="Unassembled WGS sequence"/>
</dbReference>
<dbReference type="VEuPathDB" id="AmoebaDB:EIN_359170"/>
<dbReference type="OrthoDB" id="27598at2759"/>
<proteinExistence type="predicted"/>
<dbReference type="RefSeq" id="XP_004257605.1">
    <property type="nucleotide sequence ID" value="XM_004257557.1"/>
</dbReference>
<evidence type="ECO:0000256" key="1">
    <source>
        <dbReference type="SAM" id="Phobius"/>
    </source>
</evidence>
<protein>
    <submittedName>
        <fullName evidence="2">Uncharacterized protein</fullName>
    </submittedName>
</protein>
<keyword evidence="1" id="KW-0812">Transmembrane</keyword>
<gene>
    <name evidence="2" type="ORF">EIN_359170</name>
</gene>
<feature type="transmembrane region" description="Helical" evidence="1">
    <location>
        <begin position="858"/>
        <end position="884"/>
    </location>
</feature>
<keyword evidence="1" id="KW-1133">Transmembrane helix</keyword>
<sequence>MFAFLALLVIAHGQSYTCTDAPLKNLPRFTTNVTFGTSIPVSQVQYAVNSVPIDVHAIYFRFKDPSEVATAYNVLLSTCSLHTTVEVDIDIYSTCTNGVATMRLAYSGVDGDCEAKKLSLAVLNINVNNGVEYIAAFKLRNITQSGNVELNVMQNYKEHKNIECDTAINVDTTNLPFVETGYLTQTSTNAIQPGCLDSSKTSLWYKLKGDGYMYVANTCNYYTNFDSRIVVVKGSSLVNGKCNKAVCFKEGKIGCGNLMTSSVIAFQTEAGTDYFIGIYSAGGNGQYLINVNKFMDSVPATCLHALPVSKLPFSHKVSIPDAWPLTKAACGKFTQEYRSIYLSFAGNNKTMVFSTCKSLTPELQAIGVGVELVNNCADEKCAVADGENGECYENNYIIKKTEIGTTYFIKVFCREKACDMTLNIYEKTQDHFKCEDALVLQGITSYDDVGVLANIEKSIHGCDSIAEQSKGLWYKVIHDQSKVDEEYTILAMNGVGSKIGMIEFSDECNVVRCSGKSQGQATLSFSSESTYQYVFAYAYSSFQYEMIAVKFITNMVKTYAKCSEALEVTLPFTALHSFANTKSYQTCLSNGQSTLSPANYYKFTLDKDCVLDASTCFPKTLVNTAIEISTKCHGDVGNECVGIINDSKGCPVDSASISIDGKKGTYILSVFSESTAIINTKQYRLVIFVAEVPQNSMCDKPTEINVKNYYNHYLLLNRQSQTTDLGTGGITRGIYFRIQTNEEWTIQVKTCSMSTTMNSIILLHDRCTTQVKDGVTVSYPDDLVAVSMSSIKNCDIHGTYLTFNTTTDGKEHYIFVAPQNNDETGFIDVEFYMDPIEAPVPDQSSSHHNDDDNKKPPVGWIVFGVIVFVVFVVVIAGILVVIFLKTKKAGYSTFE</sequence>
<name>A0A0A1UDL5_ENTIV</name>
<organism evidence="2 3">
    <name type="scientific">Entamoeba invadens IP1</name>
    <dbReference type="NCBI Taxonomy" id="370355"/>
    <lineage>
        <taxon>Eukaryota</taxon>
        <taxon>Amoebozoa</taxon>
        <taxon>Evosea</taxon>
        <taxon>Archamoebae</taxon>
        <taxon>Mastigamoebida</taxon>
        <taxon>Entamoebidae</taxon>
        <taxon>Entamoeba</taxon>
    </lineage>
</organism>
<dbReference type="EMBL" id="KB206483">
    <property type="protein sequence ID" value="ELP90834.1"/>
    <property type="molecule type" value="Genomic_DNA"/>
</dbReference>
<evidence type="ECO:0000313" key="2">
    <source>
        <dbReference type="EMBL" id="ELP90834.1"/>
    </source>
</evidence>
<dbReference type="AlphaFoldDB" id="A0A0A1UDL5"/>
<dbReference type="OMA" id="TIFPYSD"/>
<keyword evidence="1" id="KW-0472">Membrane</keyword>
<dbReference type="GeneID" id="14889906"/>
<reference evidence="2 3" key="1">
    <citation type="submission" date="2012-10" db="EMBL/GenBank/DDBJ databases">
        <authorList>
            <person name="Zafar N."/>
            <person name="Inman J."/>
            <person name="Hall N."/>
            <person name="Lorenzi H."/>
            <person name="Caler E."/>
        </authorList>
    </citation>
    <scope>NUCLEOTIDE SEQUENCE [LARGE SCALE GENOMIC DNA]</scope>
    <source>
        <strain evidence="2 3">IP1</strain>
    </source>
</reference>
<keyword evidence="3" id="KW-1185">Reference proteome</keyword>
<dbReference type="KEGG" id="eiv:EIN_359170"/>
<evidence type="ECO:0000313" key="3">
    <source>
        <dbReference type="Proteomes" id="UP000014680"/>
    </source>
</evidence>
<accession>A0A0A1UDL5</accession>